<reference evidence="4" key="1">
    <citation type="submission" date="2017-06" db="EMBL/GenBank/DDBJ databases">
        <authorList>
            <person name="Cremers G."/>
        </authorList>
    </citation>
    <scope>NUCLEOTIDE SEQUENCE [LARGE SCALE GENOMIC DNA]</scope>
</reference>
<feature type="compositionally biased region" description="Low complexity" evidence="1">
    <location>
        <begin position="281"/>
        <end position="291"/>
    </location>
</feature>
<evidence type="ECO:0000256" key="1">
    <source>
        <dbReference type="SAM" id="MobiDB-lite"/>
    </source>
</evidence>
<gene>
    <name evidence="3" type="ORF">MNV_470031</name>
</gene>
<dbReference type="OrthoDB" id="147287at2157"/>
<dbReference type="Gene3D" id="3.90.10.10">
    <property type="entry name" value="Cytochrome C3"/>
    <property type="match status" value="2"/>
</dbReference>
<dbReference type="EMBL" id="FZMP01000193">
    <property type="protein sequence ID" value="SNQ61700.1"/>
    <property type="molecule type" value="Genomic_DNA"/>
</dbReference>
<keyword evidence="4" id="KW-1185">Reference proteome</keyword>
<dbReference type="SUPFAM" id="SSF48695">
    <property type="entry name" value="Multiheme cytochromes"/>
    <property type="match status" value="1"/>
</dbReference>
<dbReference type="InterPro" id="IPR036280">
    <property type="entry name" value="Multihaem_cyt_sf"/>
</dbReference>
<accession>A0A284VQY0</accession>
<keyword evidence="2" id="KW-0472">Membrane</keyword>
<dbReference type="Proteomes" id="UP000218615">
    <property type="component" value="Unassembled WGS sequence"/>
</dbReference>
<organism evidence="3 4">
    <name type="scientific">Candidatus Methanoperedens nitratireducens</name>
    <dbReference type="NCBI Taxonomy" id="1392998"/>
    <lineage>
        <taxon>Archaea</taxon>
        <taxon>Methanobacteriati</taxon>
        <taxon>Methanobacteriota</taxon>
        <taxon>Stenosarchaea group</taxon>
        <taxon>Methanomicrobia</taxon>
        <taxon>Methanosarcinales</taxon>
        <taxon>ANME-2 cluster</taxon>
        <taxon>Candidatus Methanoperedentaceae</taxon>
        <taxon>Candidatus Methanoperedens</taxon>
    </lineage>
</organism>
<keyword evidence="2" id="KW-1133">Transmembrane helix</keyword>
<feature type="transmembrane region" description="Helical" evidence="2">
    <location>
        <begin position="298"/>
        <end position="316"/>
    </location>
</feature>
<keyword evidence="2" id="KW-0812">Transmembrane</keyword>
<protein>
    <submittedName>
        <fullName evidence="3">Uncharacterized protein</fullName>
    </submittedName>
</protein>
<evidence type="ECO:0000256" key="2">
    <source>
        <dbReference type="SAM" id="Phobius"/>
    </source>
</evidence>
<dbReference type="RefSeq" id="WP_096206357.1">
    <property type="nucleotide sequence ID" value="NZ_FZMP01000193.1"/>
</dbReference>
<dbReference type="AlphaFoldDB" id="A0A284VQY0"/>
<sequence length="320" mass="34555">MKIVRIICLLFIVAAIFTAAAYAAETNFTASSLTAQDVDCKKCHTDTPHLIHAKKPVDCTNCHGDKLSVSIPQCTKCHDGPIHQVHAGKVSNQSCSYCHKNITGVHNALTSDAVCSHCHKDLVEVHGDESACTKCHKSPPEIVKPLKLEGSVLVCQNCHAQTSVATIHGAVDDKTGCYNCHKGKSEANGSEVPHVIHATKVECKGCHEENGKMVVPQCTRCHDIDTLHAFNKIGKLTSQSGLQCPACHPGESNPAGAQAAPKIQETKSQPEITETAKTETTRQQQTEQQQTGGMKVPGFRGIMAIEILIIGYLLLWKQRS</sequence>
<evidence type="ECO:0000313" key="3">
    <source>
        <dbReference type="EMBL" id="SNQ61700.1"/>
    </source>
</evidence>
<proteinExistence type="predicted"/>
<feature type="region of interest" description="Disordered" evidence="1">
    <location>
        <begin position="249"/>
        <end position="295"/>
    </location>
</feature>
<evidence type="ECO:0000313" key="4">
    <source>
        <dbReference type="Proteomes" id="UP000218615"/>
    </source>
</evidence>
<name>A0A284VQY0_9EURY</name>